<keyword evidence="7" id="KW-0479">Metal-binding</keyword>
<dbReference type="Gene3D" id="3.10.20.600">
    <property type="match status" value="1"/>
</dbReference>
<sequence length="591" mass="60127">MTSQSLPPGARTAAEARTAAGTRIASGARVRARTPTRTRATTEPRTAADARTPPGPRTPSPRSGIPPSRAGVPPPGARTPADAGPAPRADTRTPSGVPEAGAVQLASFGPPRVLAGLEQVRRLDRATHLRVHGSPPPLRAGELLELAELTGLRGRGGAGFPLARKLRAVLHTAARRGARTAVVVNACEGEPASLKDTALLLHTPHLVLDGALLAAEALGAREVCVGVTRRDVASSVQEALAARGTEAARARVRVALLPDRYVTGESSALVNGLGQAPALPSGSRREHVSDAGVGGAPTLLCNAETFAQLALVARLGPTGFRAKGLPAEPGTVLLTVAGSRVLETPTGVPLAYLLELCGTPPGQGVLVGGYHGGWLGPHAARAARVSRESLESLGGTLGAGAVLPLPEETCPVGETVRVAHWLARESAGQCGPCVLGLPALAAELERAAEGAGSSAALDSVRRRARALAGRGACTHPDGTARFVTSALSAFADDYAAHAAGRPCGRPVLGSLPAPGVPLSSPSAPARDTARLVVNWALCQGHGLCAGVVPGLVQLSPDGYPTHSSIPVPAHLRRDAQRAVRRCPALALRVEG</sequence>
<keyword evidence="6" id="KW-0288">FMN</keyword>
<gene>
    <name evidence="12" type="ORF">NMN56_010655</name>
</gene>
<evidence type="ECO:0000256" key="10">
    <source>
        <dbReference type="SAM" id="MobiDB-lite"/>
    </source>
</evidence>
<evidence type="ECO:0000256" key="2">
    <source>
        <dbReference type="ARBA" id="ARBA00001966"/>
    </source>
</evidence>
<feature type="domain" description="NADH-ubiquinone oxidoreductase 51kDa subunit iron-sulphur binding" evidence="11">
    <location>
        <begin position="412"/>
        <end position="457"/>
    </location>
</feature>
<keyword evidence="4" id="KW-0004">4Fe-4S</keyword>
<dbReference type="SUPFAM" id="SSF140490">
    <property type="entry name" value="Nqo1C-terminal domain-like"/>
    <property type="match status" value="1"/>
</dbReference>
<accession>A0ABT6ZUA8</accession>
<comment type="caution">
    <text evidence="12">The sequence shown here is derived from an EMBL/GenBank/DDBJ whole genome shotgun (WGS) entry which is preliminary data.</text>
</comment>
<dbReference type="InterPro" id="IPR019575">
    <property type="entry name" value="Nuop51_4Fe4S-bd"/>
</dbReference>
<organism evidence="12 13">
    <name type="scientific">Streptomyces iconiensis</name>
    <dbReference type="NCBI Taxonomy" id="1384038"/>
    <lineage>
        <taxon>Bacteria</taxon>
        <taxon>Bacillati</taxon>
        <taxon>Actinomycetota</taxon>
        <taxon>Actinomycetes</taxon>
        <taxon>Kitasatosporales</taxon>
        <taxon>Streptomycetaceae</taxon>
        <taxon>Streptomyces</taxon>
    </lineage>
</organism>
<evidence type="ECO:0000256" key="1">
    <source>
        <dbReference type="ARBA" id="ARBA00001917"/>
    </source>
</evidence>
<proteinExistence type="inferred from homology"/>
<protein>
    <submittedName>
        <fullName evidence="12">NADH-ubiquinone oxidoreductase-F iron-sulfur binding region domain-containing protein</fullName>
    </submittedName>
</protein>
<dbReference type="SUPFAM" id="SSF54862">
    <property type="entry name" value="4Fe-4S ferredoxins"/>
    <property type="match status" value="1"/>
</dbReference>
<dbReference type="InterPro" id="IPR037207">
    <property type="entry name" value="Nuop51_4Fe4S-bd_sf"/>
</dbReference>
<dbReference type="Proteomes" id="UP001214441">
    <property type="component" value="Unassembled WGS sequence"/>
</dbReference>
<feature type="region of interest" description="Disordered" evidence="10">
    <location>
        <begin position="1"/>
        <end position="98"/>
    </location>
</feature>
<evidence type="ECO:0000313" key="13">
    <source>
        <dbReference type="Proteomes" id="UP001214441"/>
    </source>
</evidence>
<dbReference type="PANTHER" id="PTHR11780">
    <property type="entry name" value="NADH-UBIQUINONE OXIDOREDUCTASE FLAVOPROTEIN 1 NDUFV1"/>
    <property type="match status" value="1"/>
</dbReference>
<dbReference type="PANTHER" id="PTHR11780:SF10">
    <property type="entry name" value="NADH DEHYDROGENASE [UBIQUINONE] FLAVOPROTEIN 1, MITOCHONDRIAL"/>
    <property type="match status" value="1"/>
</dbReference>
<dbReference type="RefSeq" id="WP_274038935.1">
    <property type="nucleotide sequence ID" value="NZ_JANCPR020000008.1"/>
</dbReference>
<dbReference type="Pfam" id="PF01512">
    <property type="entry name" value="Complex1_51K"/>
    <property type="match status" value="1"/>
</dbReference>
<name>A0ABT6ZUA8_9ACTN</name>
<evidence type="ECO:0000313" key="12">
    <source>
        <dbReference type="EMBL" id="MDJ1132399.1"/>
    </source>
</evidence>
<dbReference type="SMART" id="SM00928">
    <property type="entry name" value="NADH_4Fe-4S"/>
    <property type="match status" value="1"/>
</dbReference>
<dbReference type="Gene3D" id="3.40.50.11540">
    <property type="entry name" value="NADH-ubiquinone oxidoreductase 51kDa subunit"/>
    <property type="match status" value="1"/>
</dbReference>
<dbReference type="Gene3D" id="3.30.70.20">
    <property type="match status" value="1"/>
</dbReference>
<feature type="compositionally biased region" description="Low complexity" evidence="10">
    <location>
        <begin position="10"/>
        <end position="29"/>
    </location>
</feature>
<dbReference type="InterPro" id="IPR050837">
    <property type="entry name" value="ComplexI_51kDa_subunit"/>
</dbReference>
<evidence type="ECO:0000256" key="7">
    <source>
        <dbReference type="ARBA" id="ARBA00022723"/>
    </source>
</evidence>
<feature type="compositionally biased region" description="Low complexity" evidence="10">
    <location>
        <begin position="60"/>
        <end position="69"/>
    </location>
</feature>
<dbReference type="SUPFAM" id="SSF142019">
    <property type="entry name" value="Nqo1 FMN-binding domain-like"/>
    <property type="match status" value="1"/>
</dbReference>
<comment type="cofactor">
    <cofactor evidence="1">
        <name>FMN</name>
        <dbReference type="ChEBI" id="CHEBI:58210"/>
    </cofactor>
</comment>
<keyword evidence="13" id="KW-1185">Reference proteome</keyword>
<dbReference type="EMBL" id="JANCPR020000008">
    <property type="protein sequence ID" value="MDJ1132399.1"/>
    <property type="molecule type" value="Genomic_DNA"/>
</dbReference>
<comment type="cofactor">
    <cofactor evidence="2">
        <name>[4Fe-4S] cluster</name>
        <dbReference type="ChEBI" id="CHEBI:49883"/>
    </cofactor>
</comment>
<keyword evidence="8" id="KW-0408">Iron</keyword>
<dbReference type="InterPro" id="IPR037225">
    <property type="entry name" value="Nuo51_FMN-bd_sf"/>
</dbReference>
<evidence type="ECO:0000256" key="3">
    <source>
        <dbReference type="ARBA" id="ARBA00007523"/>
    </source>
</evidence>
<dbReference type="SUPFAM" id="SSF142984">
    <property type="entry name" value="Nqo1 middle domain-like"/>
    <property type="match status" value="1"/>
</dbReference>
<evidence type="ECO:0000256" key="5">
    <source>
        <dbReference type="ARBA" id="ARBA00022630"/>
    </source>
</evidence>
<evidence type="ECO:0000259" key="11">
    <source>
        <dbReference type="SMART" id="SM00928"/>
    </source>
</evidence>
<evidence type="ECO:0000256" key="9">
    <source>
        <dbReference type="ARBA" id="ARBA00023014"/>
    </source>
</evidence>
<comment type="similarity">
    <text evidence="3">Belongs to the complex I 51 kDa subunit family.</text>
</comment>
<dbReference type="InterPro" id="IPR011538">
    <property type="entry name" value="Nuo51_FMN-bd"/>
</dbReference>
<evidence type="ECO:0000256" key="8">
    <source>
        <dbReference type="ARBA" id="ARBA00023004"/>
    </source>
</evidence>
<dbReference type="Pfam" id="PF10589">
    <property type="entry name" value="NADH_4Fe-4S"/>
    <property type="match status" value="1"/>
</dbReference>
<keyword evidence="9" id="KW-0411">Iron-sulfur</keyword>
<reference evidence="12 13" key="1">
    <citation type="submission" date="2023-05" db="EMBL/GenBank/DDBJ databases">
        <title>Streptantibioticus silvisoli sp. nov., acidotolerant actinomycetes 1 from pine litter.</title>
        <authorList>
            <person name="Swiecimska M."/>
            <person name="Golinska P."/>
            <person name="Sangal V."/>
            <person name="Wachnowicz B."/>
            <person name="Goodfellow M."/>
        </authorList>
    </citation>
    <scope>NUCLEOTIDE SEQUENCE [LARGE SCALE GENOMIC DNA]</scope>
    <source>
        <strain evidence="12 13">DSM 42109</strain>
    </source>
</reference>
<dbReference type="Pfam" id="PF13459">
    <property type="entry name" value="Fer4_15"/>
    <property type="match status" value="1"/>
</dbReference>
<keyword evidence="5" id="KW-0285">Flavoprotein</keyword>
<dbReference type="Gene3D" id="1.20.1440.230">
    <property type="entry name" value="NADH-ubiquinone oxidoreductase 51kDa subunit, iron-sulphur binding domain"/>
    <property type="match status" value="1"/>
</dbReference>
<evidence type="ECO:0000256" key="4">
    <source>
        <dbReference type="ARBA" id="ARBA00022485"/>
    </source>
</evidence>
<evidence type="ECO:0000256" key="6">
    <source>
        <dbReference type="ARBA" id="ARBA00022643"/>
    </source>
</evidence>